<dbReference type="SMART" id="SM01002">
    <property type="entry name" value="AlaDh_PNT_C"/>
    <property type="match status" value="1"/>
</dbReference>
<evidence type="ECO:0000256" key="8">
    <source>
        <dbReference type="ARBA" id="ARBA00022989"/>
    </source>
</evidence>
<dbReference type="NCBIfam" id="NF006942">
    <property type="entry name" value="PRK09424.1"/>
    <property type="match status" value="1"/>
</dbReference>
<dbReference type="SMART" id="SM01003">
    <property type="entry name" value="AlaDh_PNT_N"/>
    <property type="match status" value="1"/>
</dbReference>
<dbReference type="STRING" id="6216.A0A158QDV3"/>
<keyword evidence="7" id="KW-1278">Translocase</keyword>
<evidence type="ECO:0000256" key="4">
    <source>
        <dbReference type="ARBA" id="ARBA00022692"/>
    </source>
</evidence>
<dbReference type="GO" id="GO:0005743">
    <property type="term" value="C:mitochondrial inner membrane"/>
    <property type="evidence" value="ECO:0007669"/>
    <property type="project" value="TreeGrafter"/>
</dbReference>
<dbReference type="FunFam" id="3.40.50.720:FF:000028">
    <property type="entry name" value="NAD(P) transhydrogenase subunit alpha"/>
    <property type="match status" value="1"/>
</dbReference>
<evidence type="ECO:0000256" key="5">
    <source>
        <dbReference type="ARBA" id="ARBA00022741"/>
    </source>
</evidence>
<dbReference type="GO" id="GO:0006740">
    <property type="term" value="P:NADPH regeneration"/>
    <property type="evidence" value="ECO:0007669"/>
    <property type="project" value="TreeGrafter"/>
</dbReference>
<evidence type="ECO:0000256" key="3">
    <source>
        <dbReference type="ARBA" id="ARBA00012943"/>
    </source>
</evidence>
<dbReference type="EC" id="7.1.1.1" evidence="3"/>
<dbReference type="Pfam" id="PF01262">
    <property type="entry name" value="AlaDh_PNT_C"/>
    <property type="match status" value="1"/>
</dbReference>
<dbReference type="SUPFAM" id="SSF51735">
    <property type="entry name" value="NAD(P)-binding Rossmann-fold domains"/>
    <property type="match status" value="1"/>
</dbReference>
<dbReference type="GO" id="GO:0050661">
    <property type="term" value="F:NADP binding"/>
    <property type="evidence" value="ECO:0007669"/>
    <property type="project" value="TreeGrafter"/>
</dbReference>
<dbReference type="PROSITE" id="PS00837">
    <property type="entry name" value="ALADH_PNT_2"/>
    <property type="match status" value="1"/>
</dbReference>
<dbReference type="InterPro" id="IPR036291">
    <property type="entry name" value="NAD(P)-bd_dom_sf"/>
</dbReference>
<evidence type="ECO:0000313" key="16">
    <source>
        <dbReference type="Proteomes" id="UP000274504"/>
    </source>
</evidence>
<reference evidence="17" key="1">
    <citation type="submission" date="2016-04" db="UniProtKB">
        <authorList>
            <consortium name="WormBaseParasite"/>
        </authorList>
    </citation>
    <scope>IDENTIFICATION</scope>
</reference>
<dbReference type="Proteomes" id="UP000274504">
    <property type="component" value="Unassembled WGS sequence"/>
</dbReference>
<comment type="catalytic activity">
    <reaction evidence="11">
        <text>NAD(+) + NADPH + H(+)(in) = NADH + NADP(+) + H(+)(out)</text>
        <dbReference type="Rhea" id="RHEA:47992"/>
        <dbReference type="ChEBI" id="CHEBI:15378"/>
        <dbReference type="ChEBI" id="CHEBI:57540"/>
        <dbReference type="ChEBI" id="CHEBI:57783"/>
        <dbReference type="ChEBI" id="CHEBI:57945"/>
        <dbReference type="ChEBI" id="CHEBI:58349"/>
        <dbReference type="EC" id="7.1.1.1"/>
    </reaction>
</comment>
<dbReference type="InterPro" id="IPR007886">
    <property type="entry name" value="AlaDH/PNT_N"/>
</dbReference>
<dbReference type="NCBIfam" id="TIGR00561">
    <property type="entry name" value="pntA"/>
    <property type="match status" value="1"/>
</dbReference>
<dbReference type="InterPro" id="IPR007698">
    <property type="entry name" value="AlaDH/PNT_NAD(H)-bd"/>
</dbReference>
<evidence type="ECO:0000259" key="14">
    <source>
        <dbReference type="SMART" id="SM01003"/>
    </source>
</evidence>
<feature type="domain" description="Alanine dehydrogenase/pyridine nucleotide transhydrogenase N-terminal" evidence="14">
    <location>
        <begin position="46"/>
        <end position="183"/>
    </location>
</feature>
<reference evidence="15 16" key="2">
    <citation type="submission" date="2018-11" db="EMBL/GenBank/DDBJ databases">
        <authorList>
            <consortium name="Pathogen Informatics"/>
        </authorList>
    </citation>
    <scope>NUCLEOTIDE SEQUENCE [LARGE SCALE GENOMIC DNA]</scope>
</reference>
<evidence type="ECO:0000256" key="7">
    <source>
        <dbReference type="ARBA" id="ARBA00022967"/>
    </source>
</evidence>
<dbReference type="PANTHER" id="PTHR10160:SF19">
    <property type="entry name" value="PROTON-TRANSLOCATING NAD(P)(+) TRANSHYDROGENASE"/>
    <property type="match status" value="1"/>
</dbReference>
<evidence type="ECO:0000256" key="9">
    <source>
        <dbReference type="ARBA" id="ARBA00023027"/>
    </source>
</evidence>
<accession>A0A158QDV3</accession>
<sequence>MEVLFVRFGAASARKFLHPHLKASFARFATSTPAGKFEPSKVLNLGVPKEIFPEEQRVSITPSAVKILTAKGFNVLVEADAGASAQYLNSEYVKAGARLIESGAKDLYAQSDVVLKVRSPLLDKEVDLLNPNSTLISLVYPAQNKDLVNKLASRKVTVLALDCIPRISRAQAFDVLSSMANIAGYKGVVEAASHYSNFFAGQITAAGRIPPAKVLVVGGGVAGLSAVATARGLGATVRAFDTREAVREQVESLGAEFLTISVKESGEGGGGYAKEMSKEFLDAEMALFAKQAKEVDIIITSALIPGKPAPKLITKAMVDSMRPGAVIVDLAAEAGGNVETTRPGQTYIGGSNRVVHIGYTDLPSRLAGQASALFANNITNFLISMMPKDKGSWLSLLIFLIVISIHSIR</sequence>
<dbReference type="OrthoDB" id="37244at2759"/>
<name>A0A158QDV3_HYMDI</name>
<dbReference type="SUPFAM" id="SSF52283">
    <property type="entry name" value="Formate/glycerate dehydrogenase catalytic domain-like"/>
    <property type="match status" value="1"/>
</dbReference>
<dbReference type="Gene3D" id="3.40.50.720">
    <property type="entry name" value="NAD(P)-binding Rossmann-like Domain"/>
    <property type="match status" value="2"/>
</dbReference>
<evidence type="ECO:0000256" key="10">
    <source>
        <dbReference type="ARBA" id="ARBA00023136"/>
    </source>
</evidence>
<dbReference type="PANTHER" id="PTHR10160">
    <property type="entry name" value="NAD(P) TRANSHYDROGENASE"/>
    <property type="match status" value="1"/>
</dbReference>
<feature type="domain" description="Alanine dehydrogenase/pyridine nucleotide transhydrogenase NAD(H)-binding" evidence="13">
    <location>
        <begin position="192"/>
        <end position="358"/>
    </location>
</feature>
<dbReference type="Pfam" id="PF05222">
    <property type="entry name" value="AlaDh_PNT_N"/>
    <property type="match status" value="1"/>
</dbReference>
<evidence type="ECO:0000256" key="2">
    <source>
        <dbReference type="ARBA" id="ARBA00005624"/>
    </source>
</evidence>
<organism evidence="17">
    <name type="scientific">Hymenolepis diminuta</name>
    <name type="common">Rat tapeworm</name>
    <dbReference type="NCBI Taxonomy" id="6216"/>
    <lineage>
        <taxon>Eukaryota</taxon>
        <taxon>Metazoa</taxon>
        <taxon>Spiralia</taxon>
        <taxon>Lophotrochozoa</taxon>
        <taxon>Platyhelminthes</taxon>
        <taxon>Cestoda</taxon>
        <taxon>Eucestoda</taxon>
        <taxon>Cyclophyllidea</taxon>
        <taxon>Hymenolepididae</taxon>
        <taxon>Hymenolepis</taxon>
    </lineage>
</organism>
<dbReference type="WBParaSite" id="HDID_0000379701-mRNA-1">
    <property type="protein sequence ID" value="HDID_0000379701-mRNA-1"/>
    <property type="gene ID" value="HDID_0000379701"/>
</dbReference>
<dbReference type="CDD" id="cd05304">
    <property type="entry name" value="Rubrum_tdh"/>
    <property type="match status" value="1"/>
</dbReference>
<comment type="similarity">
    <text evidence="2">In the N-terminal section; belongs to the AlaDH/PNT family.</text>
</comment>
<dbReference type="InterPro" id="IPR026255">
    <property type="entry name" value="NADP_transhyd_a"/>
</dbReference>
<keyword evidence="6" id="KW-0521">NADP</keyword>
<dbReference type="AlphaFoldDB" id="A0A158QDV3"/>
<dbReference type="GO" id="GO:0008750">
    <property type="term" value="F:proton-translocating NAD(P)+ transhydrogenase activity"/>
    <property type="evidence" value="ECO:0007669"/>
    <property type="project" value="UniProtKB-EC"/>
</dbReference>
<gene>
    <name evidence="15" type="ORF">HDID_LOCUS3795</name>
</gene>
<dbReference type="EMBL" id="UYSG01001245">
    <property type="protein sequence ID" value="VDL39161.1"/>
    <property type="molecule type" value="Genomic_DNA"/>
</dbReference>
<dbReference type="InterPro" id="IPR008143">
    <property type="entry name" value="Ala_DH/PNT_CS2"/>
</dbReference>
<evidence type="ECO:0000313" key="17">
    <source>
        <dbReference type="WBParaSite" id="HDID_0000379701-mRNA-1"/>
    </source>
</evidence>
<evidence type="ECO:0000256" key="11">
    <source>
        <dbReference type="ARBA" id="ARBA00048202"/>
    </source>
</evidence>
<proteinExistence type="inferred from homology"/>
<evidence type="ECO:0000259" key="13">
    <source>
        <dbReference type="SMART" id="SM01002"/>
    </source>
</evidence>
<keyword evidence="10 12" id="KW-0472">Membrane</keyword>
<evidence type="ECO:0000313" key="15">
    <source>
        <dbReference type="EMBL" id="VDL39161.1"/>
    </source>
</evidence>
<evidence type="ECO:0000256" key="12">
    <source>
        <dbReference type="SAM" id="Phobius"/>
    </source>
</evidence>
<keyword evidence="5" id="KW-0547">Nucleotide-binding</keyword>
<keyword evidence="8 12" id="KW-1133">Transmembrane helix</keyword>
<evidence type="ECO:0000256" key="1">
    <source>
        <dbReference type="ARBA" id="ARBA00004141"/>
    </source>
</evidence>
<keyword evidence="9" id="KW-0520">NAD</keyword>
<protein>
    <recommendedName>
        <fullName evidence="3">proton-translocating NAD(P)(+) transhydrogenase</fullName>
        <ecNumber evidence="3">7.1.1.1</ecNumber>
    </recommendedName>
</protein>
<dbReference type="GO" id="GO:0016491">
    <property type="term" value="F:oxidoreductase activity"/>
    <property type="evidence" value="ECO:0007669"/>
    <property type="project" value="InterPro"/>
</dbReference>
<feature type="transmembrane region" description="Helical" evidence="12">
    <location>
        <begin position="391"/>
        <end position="408"/>
    </location>
</feature>
<keyword evidence="4 12" id="KW-0812">Transmembrane</keyword>
<comment type="subcellular location">
    <subcellularLocation>
        <location evidence="1">Membrane</location>
        <topology evidence="1">Multi-pass membrane protein</topology>
    </subcellularLocation>
</comment>
<evidence type="ECO:0000256" key="6">
    <source>
        <dbReference type="ARBA" id="ARBA00022857"/>
    </source>
</evidence>